<evidence type="ECO:0000313" key="3">
    <source>
        <dbReference type="Proteomes" id="UP000224634"/>
    </source>
</evidence>
<feature type="region of interest" description="Disordered" evidence="1">
    <location>
        <begin position="91"/>
        <end position="115"/>
    </location>
</feature>
<evidence type="ECO:0000256" key="1">
    <source>
        <dbReference type="SAM" id="MobiDB-lite"/>
    </source>
</evidence>
<gene>
    <name evidence="2" type="ORF">AJ80_05980</name>
</gene>
<organism evidence="2 3">
    <name type="scientific">Polytolypa hystricis (strain UAMH7299)</name>
    <dbReference type="NCBI Taxonomy" id="1447883"/>
    <lineage>
        <taxon>Eukaryota</taxon>
        <taxon>Fungi</taxon>
        <taxon>Dikarya</taxon>
        <taxon>Ascomycota</taxon>
        <taxon>Pezizomycotina</taxon>
        <taxon>Eurotiomycetes</taxon>
        <taxon>Eurotiomycetidae</taxon>
        <taxon>Onygenales</taxon>
        <taxon>Onygenales incertae sedis</taxon>
        <taxon>Polytolypa</taxon>
    </lineage>
</organism>
<sequence>MPPTPAKWPNNIPVSVVFTVHLRDATTDTLEELKTWLMQSKPSRVEKVKFQTLWNSGSQKLVFELPVEVWYCLVPDAAIKFVDFRFDFPAAPPADEQTASKTQARPVSPNVGIPP</sequence>
<protein>
    <submittedName>
        <fullName evidence="2">Uncharacterized protein</fullName>
    </submittedName>
</protein>
<proteinExistence type="predicted"/>
<name>A0A2B7XZN4_POLH7</name>
<dbReference type="Proteomes" id="UP000224634">
    <property type="component" value="Unassembled WGS sequence"/>
</dbReference>
<evidence type="ECO:0000313" key="2">
    <source>
        <dbReference type="EMBL" id="PGH14241.1"/>
    </source>
</evidence>
<keyword evidence="3" id="KW-1185">Reference proteome</keyword>
<dbReference type="OrthoDB" id="3559580at2759"/>
<dbReference type="EMBL" id="PDNA01000095">
    <property type="protein sequence ID" value="PGH14241.1"/>
    <property type="molecule type" value="Genomic_DNA"/>
</dbReference>
<dbReference type="AlphaFoldDB" id="A0A2B7XZN4"/>
<reference evidence="2 3" key="1">
    <citation type="submission" date="2017-10" db="EMBL/GenBank/DDBJ databases">
        <title>Comparative genomics in systemic dimorphic fungi from Ajellomycetaceae.</title>
        <authorList>
            <person name="Munoz J.F."/>
            <person name="Mcewen J.G."/>
            <person name="Clay O.K."/>
            <person name="Cuomo C.A."/>
        </authorList>
    </citation>
    <scope>NUCLEOTIDE SEQUENCE [LARGE SCALE GENOMIC DNA]</scope>
    <source>
        <strain evidence="2 3">UAMH7299</strain>
    </source>
</reference>
<accession>A0A2B7XZN4</accession>
<comment type="caution">
    <text evidence="2">The sequence shown here is derived from an EMBL/GenBank/DDBJ whole genome shotgun (WGS) entry which is preliminary data.</text>
</comment>